<feature type="signal peptide" evidence="1">
    <location>
        <begin position="1"/>
        <end position="21"/>
    </location>
</feature>
<evidence type="ECO:0000313" key="2">
    <source>
        <dbReference type="EMBL" id="OLP81331.1"/>
    </source>
</evidence>
<comment type="caution">
    <text evidence="2">The sequence shown here is derived from an EMBL/GenBank/DDBJ whole genome shotgun (WGS) entry which is preliminary data.</text>
</comment>
<gene>
    <name evidence="2" type="ORF">AK812_SmicGene38144</name>
</gene>
<dbReference type="EMBL" id="LSRX01001290">
    <property type="protein sequence ID" value="OLP81331.1"/>
    <property type="molecule type" value="Genomic_DNA"/>
</dbReference>
<feature type="chain" id="PRO_5012028264" evidence="1">
    <location>
        <begin position="22"/>
        <end position="115"/>
    </location>
</feature>
<keyword evidence="1" id="KW-0732">Signal</keyword>
<name>A0A1Q9CEJ0_SYMMI</name>
<sequence>MFDQLTVLVVSLNAIWIAIDTDNNDAVLVSDADPVNTKVLSQRKAGIADRQTVPYAIAQGLVLKDRLEQGPNGASSLKHNLDTWTIERNVMQIIYELPQPRVGEQADAVWRRLYE</sequence>
<dbReference type="Proteomes" id="UP000186817">
    <property type="component" value="Unassembled WGS sequence"/>
</dbReference>
<reference evidence="2 3" key="1">
    <citation type="submission" date="2016-02" db="EMBL/GenBank/DDBJ databases">
        <title>Genome analysis of coral dinoflagellate symbionts highlights evolutionary adaptations to a symbiotic lifestyle.</title>
        <authorList>
            <person name="Aranda M."/>
            <person name="Li Y."/>
            <person name="Liew Y.J."/>
            <person name="Baumgarten S."/>
            <person name="Simakov O."/>
            <person name="Wilson M."/>
            <person name="Piel J."/>
            <person name="Ashoor H."/>
            <person name="Bougouffa S."/>
            <person name="Bajic V.B."/>
            <person name="Ryu T."/>
            <person name="Ravasi T."/>
            <person name="Bayer T."/>
            <person name="Micklem G."/>
            <person name="Kim H."/>
            <person name="Bhak J."/>
            <person name="Lajeunesse T.C."/>
            <person name="Voolstra C.R."/>
        </authorList>
    </citation>
    <scope>NUCLEOTIDE SEQUENCE [LARGE SCALE GENOMIC DNA]</scope>
    <source>
        <strain evidence="2 3">CCMP2467</strain>
    </source>
</reference>
<evidence type="ECO:0000256" key="1">
    <source>
        <dbReference type="SAM" id="SignalP"/>
    </source>
</evidence>
<keyword evidence="3" id="KW-1185">Reference proteome</keyword>
<proteinExistence type="predicted"/>
<protein>
    <submittedName>
        <fullName evidence="2">Uncharacterized protein</fullName>
    </submittedName>
</protein>
<accession>A0A1Q9CEJ0</accession>
<dbReference type="AlphaFoldDB" id="A0A1Q9CEJ0"/>
<evidence type="ECO:0000313" key="3">
    <source>
        <dbReference type="Proteomes" id="UP000186817"/>
    </source>
</evidence>
<organism evidence="2 3">
    <name type="scientific">Symbiodinium microadriaticum</name>
    <name type="common">Dinoflagellate</name>
    <name type="synonym">Zooxanthella microadriatica</name>
    <dbReference type="NCBI Taxonomy" id="2951"/>
    <lineage>
        <taxon>Eukaryota</taxon>
        <taxon>Sar</taxon>
        <taxon>Alveolata</taxon>
        <taxon>Dinophyceae</taxon>
        <taxon>Suessiales</taxon>
        <taxon>Symbiodiniaceae</taxon>
        <taxon>Symbiodinium</taxon>
    </lineage>
</organism>